<evidence type="ECO:0000256" key="5">
    <source>
        <dbReference type="ARBA" id="ARBA00038437"/>
    </source>
</evidence>
<dbReference type="InterPro" id="IPR044742">
    <property type="entry name" value="DEAD/DEAH_RhlB"/>
</dbReference>
<dbReference type="Gene3D" id="3.30.70.330">
    <property type="match status" value="1"/>
</dbReference>
<evidence type="ECO:0000313" key="11">
    <source>
        <dbReference type="EMBL" id="THB61193.1"/>
    </source>
</evidence>
<dbReference type="RefSeq" id="WP_136136887.1">
    <property type="nucleotide sequence ID" value="NZ_SDGV01000015.1"/>
</dbReference>
<reference evidence="11 12" key="1">
    <citation type="submission" date="2019-01" db="EMBL/GenBank/DDBJ databases">
        <title>Vagococcus silagei sp. nov. isolated from brewer's grain.</title>
        <authorList>
            <person name="Guu J.-R."/>
        </authorList>
    </citation>
    <scope>NUCLEOTIDE SEQUENCE [LARGE SCALE GENOMIC DNA]</scope>
    <source>
        <strain evidence="11 12">2B-2</strain>
    </source>
</reference>
<accession>A0A4S3B661</accession>
<dbReference type="InterPro" id="IPR012677">
    <property type="entry name" value="Nucleotide-bd_a/b_plait_sf"/>
</dbReference>
<proteinExistence type="inferred from homology"/>
<dbReference type="OrthoDB" id="9805696at2"/>
<dbReference type="InterPro" id="IPR014001">
    <property type="entry name" value="Helicase_ATP-bd"/>
</dbReference>
<evidence type="ECO:0000256" key="7">
    <source>
        <dbReference type="RuleBase" id="RU000492"/>
    </source>
</evidence>
<dbReference type="SMART" id="SM00487">
    <property type="entry name" value="DEXDc"/>
    <property type="match status" value="1"/>
</dbReference>
<dbReference type="PROSITE" id="PS51194">
    <property type="entry name" value="HELICASE_CTER"/>
    <property type="match status" value="1"/>
</dbReference>
<dbReference type="InterPro" id="IPR027417">
    <property type="entry name" value="P-loop_NTPase"/>
</dbReference>
<dbReference type="Pfam" id="PF00271">
    <property type="entry name" value="Helicase_C"/>
    <property type="match status" value="1"/>
</dbReference>
<organism evidence="11 12">
    <name type="scientific">Vagococcus silagei</name>
    <dbReference type="NCBI Taxonomy" id="2508885"/>
    <lineage>
        <taxon>Bacteria</taxon>
        <taxon>Bacillati</taxon>
        <taxon>Bacillota</taxon>
        <taxon>Bacilli</taxon>
        <taxon>Lactobacillales</taxon>
        <taxon>Enterococcaceae</taxon>
        <taxon>Vagococcus</taxon>
    </lineage>
</organism>
<gene>
    <name evidence="11" type="ORF">ESZ54_06645</name>
</gene>
<evidence type="ECO:0000259" key="9">
    <source>
        <dbReference type="PROSITE" id="PS51194"/>
    </source>
</evidence>
<dbReference type="InterPro" id="IPR011545">
    <property type="entry name" value="DEAD/DEAH_box_helicase_dom"/>
</dbReference>
<dbReference type="GO" id="GO:0003724">
    <property type="term" value="F:RNA helicase activity"/>
    <property type="evidence" value="ECO:0007669"/>
    <property type="project" value="InterPro"/>
</dbReference>
<evidence type="ECO:0000256" key="2">
    <source>
        <dbReference type="ARBA" id="ARBA00022801"/>
    </source>
</evidence>
<feature type="short sequence motif" description="Q motif" evidence="6">
    <location>
        <begin position="3"/>
        <end position="31"/>
    </location>
</feature>
<evidence type="ECO:0000259" key="10">
    <source>
        <dbReference type="PROSITE" id="PS51195"/>
    </source>
</evidence>
<dbReference type="PROSITE" id="PS00039">
    <property type="entry name" value="DEAD_ATP_HELICASE"/>
    <property type="match status" value="1"/>
</dbReference>
<comment type="caution">
    <text evidence="11">The sequence shown here is derived from an EMBL/GenBank/DDBJ whole genome shotgun (WGS) entry which is preliminary data.</text>
</comment>
<evidence type="ECO:0000256" key="4">
    <source>
        <dbReference type="ARBA" id="ARBA00022840"/>
    </source>
</evidence>
<dbReference type="CDD" id="cd18787">
    <property type="entry name" value="SF2_C_DEAD"/>
    <property type="match status" value="1"/>
</dbReference>
<dbReference type="PROSITE" id="PS51192">
    <property type="entry name" value="HELICASE_ATP_BIND_1"/>
    <property type="match status" value="1"/>
</dbReference>
<dbReference type="SMART" id="SM00490">
    <property type="entry name" value="HELICc"/>
    <property type="match status" value="1"/>
</dbReference>
<dbReference type="Proteomes" id="UP000310506">
    <property type="component" value="Unassembled WGS sequence"/>
</dbReference>
<feature type="domain" description="DEAD-box RNA helicase Q" evidence="10">
    <location>
        <begin position="3"/>
        <end position="31"/>
    </location>
</feature>
<evidence type="ECO:0000256" key="1">
    <source>
        <dbReference type="ARBA" id="ARBA00022741"/>
    </source>
</evidence>
<dbReference type="InterPro" id="IPR014014">
    <property type="entry name" value="RNA_helicase_DEAD_Q_motif"/>
</dbReference>
<dbReference type="EMBL" id="SDGV01000015">
    <property type="protein sequence ID" value="THB61193.1"/>
    <property type="molecule type" value="Genomic_DNA"/>
</dbReference>
<feature type="domain" description="Helicase ATP-binding" evidence="8">
    <location>
        <begin position="34"/>
        <end position="204"/>
    </location>
</feature>
<dbReference type="InterPro" id="IPR000629">
    <property type="entry name" value="RNA-helicase_DEAD-box_CS"/>
</dbReference>
<dbReference type="Pfam" id="PF03880">
    <property type="entry name" value="DbpA"/>
    <property type="match status" value="1"/>
</dbReference>
<dbReference type="CDD" id="cd00268">
    <property type="entry name" value="DEADc"/>
    <property type="match status" value="1"/>
</dbReference>
<dbReference type="InterPro" id="IPR001650">
    <property type="entry name" value="Helicase_C-like"/>
</dbReference>
<dbReference type="GO" id="GO:0005524">
    <property type="term" value="F:ATP binding"/>
    <property type="evidence" value="ECO:0007669"/>
    <property type="project" value="UniProtKB-KW"/>
</dbReference>
<dbReference type="Gene3D" id="3.40.50.300">
    <property type="entry name" value="P-loop containing nucleotide triphosphate hydrolases"/>
    <property type="match status" value="2"/>
</dbReference>
<dbReference type="GO" id="GO:0003676">
    <property type="term" value="F:nucleic acid binding"/>
    <property type="evidence" value="ECO:0007669"/>
    <property type="project" value="InterPro"/>
</dbReference>
<keyword evidence="4 7" id="KW-0067">ATP-binding</keyword>
<evidence type="ECO:0000256" key="3">
    <source>
        <dbReference type="ARBA" id="ARBA00022806"/>
    </source>
</evidence>
<evidence type="ECO:0000256" key="6">
    <source>
        <dbReference type="PROSITE-ProRule" id="PRU00552"/>
    </source>
</evidence>
<keyword evidence="2 7" id="KW-0378">Hydrolase</keyword>
<sequence length="491" mass="55884">MDNNFRHFSIDESIIKALNVLGYTQPTEVQKRVIPLLLDDKDVIVKSQTGSGKTAAFGIPVCERVEWEERAPQVLVLTPTRELALQIKEELFNIGRYKRLKVEAIFGKSSFQAQEKNLKQRTHIVVATPGRLFDHIERGTINLTKIDTVIIDEADEMFTMGFIDQLDRILKMLPRERTQALFSATMPDAIQKFTKKFLKMPELIEIENQDTKKKRITQEYVYSENKMKALEQFLILENPDSSIIFCNTKLMVDDVNHALKKMGADARALHGGMEQRDRSRVIQDFKRGYFRHLVATDVAARGLDVSAIALVINFDSPDSPETYTHRIGRTARFTNTGHAISLVNDFDQENFEAILAQEKAHLKKRVLPSVSEVAAVQQAFGLKQSQKPEVKKEQGFDFKEEIMKIHINAGKKQKMRAGDIVGALCQIDGMSATDIGVIQLLDISTFVEILNHKGPEVLKALQTLPIKGRLRNVNQANETRYEQDIRRQNRP</sequence>
<dbReference type="GO" id="GO:0005829">
    <property type="term" value="C:cytosol"/>
    <property type="evidence" value="ECO:0007669"/>
    <property type="project" value="TreeGrafter"/>
</dbReference>
<dbReference type="SUPFAM" id="SSF52540">
    <property type="entry name" value="P-loop containing nucleoside triphosphate hydrolases"/>
    <property type="match status" value="1"/>
</dbReference>
<dbReference type="PROSITE" id="PS51195">
    <property type="entry name" value="Q_MOTIF"/>
    <property type="match status" value="1"/>
</dbReference>
<dbReference type="Pfam" id="PF00270">
    <property type="entry name" value="DEAD"/>
    <property type="match status" value="1"/>
</dbReference>
<protein>
    <submittedName>
        <fullName evidence="11">DEAD/DEAH box helicase</fullName>
    </submittedName>
</protein>
<dbReference type="GO" id="GO:0016787">
    <property type="term" value="F:hydrolase activity"/>
    <property type="evidence" value="ECO:0007669"/>
    <property type="project" value="UniProtKB-KW"/>
</dbReference>
<keyword evidence="12" id="KW-1185">Reference proteome</keyword>
<keyword evidence="1 7" id="KW-0547">Nucleotide-binding</keyword>
<dbReference type="InterPro" id="IPR005580">
    <property type="entry name" value="DbpA/CsdA_RNA-bd_dom"/>
</dbReference>
<evidence type="ECO:0000259" key="8">
    <source>
        <dbReference type="PROSITE" id="PS51192"/>
    </source>
</evidence>
<keyword evidence="3 7" id="KW-0347">Helicase</keyword>
<dbReference type="PANTHER" id="PTHR47959:SF1">
    <property type="entry name" value="ATP-DEPENDENT RNA HELICASE DBPA"/>
    <property type="match status" value="1"/>
</dbReference>
<comment type="similarity">
    <text evidence="5 7">Belongs to the DEAD box helicase family.</text>
</comment>
<evidence type="ECO:0000313" key="12">
    <source>
        <dbReference type="Proteomes" id="UP000310506"/>
    </source>
</evidence>
<dbReference type="AlphaFoldDB" id="A0A4S3B661"/>
<dbReference type="InterPro" id="IPR050079">
    <property type="entry name" value="DEAD_box_RNA_helicase"/>
</dbReference>
<dbReference type="PANTHER" id="PTHR47959">
    <property type="entry name" value="ATP-DEPENDENT RNA HELICASE RHLE-RELATED"/>
    <property type="match status" value="1"/>
</dbReference>
<name>A0A4S3B661_9ENTE</name>
<feature type="domain" description="Helicase C-terminal" evidence="9">
    <location>
        <begin position="229"/>
        <end position="374"/>
    </location>
</feature>